<feature type="compositionally biased region" description="Basic residues" evidence="1">
    <location>
        <begin position="54"/>
        <end position="72"/>
    </location>
</feature>
<evidence type="ECO:0000313" key="2">
    <source>
        <dbReference type="EMBL" id="VEL42082.1"/>
    </source>
</evidence>
<feature type="region of interest" description="Disordered" evidence="1">
    <location>
        <begin position="1"/>
        <end position="196"/>
    </location>
</feature>
<sequence>MYSTNWKLSPPPSSPPTLTTALNQDVVKSLKRQRDHHHHHHHHHRDSKEPGGKEKKRKKDKRRDRKERRRRDRGKERDVEQGAESEQVDEQGVTVEFEDKEADLTREASQEDSDGSVKPEPTPEPGLPDKQTNPDSSTEIFEPNAGNTEAPRPETASGPDKRERRRAKRTRWSDANNEEEDEDFGSLAGVNGDRKLRSLFPDNQGKEEEEIAVEEARILHELERRSRLIKVILPDLEQLKPDQCKRLTREESALLILKEAIEFDSVSASQHINLLHLASLIHTLR</sequence>
<keyword evidence="3" id="KW-1185">Reference proteome</keyword>
<protein>
    <submittedName>
        <fullName evidence="2">Uncharacterized protein</fullName>
    </submittedName>
</protein>
<dbReference type="AlphaFoldDB" id="A0A3S5APL5"/>
<dbReference type="EMBL" id="CAAALY010272496">
    <property type="protein sequence ID" value="VEL42082.1"/>
    <property type="molecule type" value="Genomic_DNA"/>
</dbReference>
<evidence type="ECO:0000313" key="3">
    <source>
        <dbReference type="Proteomes" id="UP000784294"/>
    </source>
</evidence>
<feature type="compositionally biased region" description="Basic residues" evidence="1">
    <location>
        <begin position="29"/>
        <end position="45"/>
    </location>
</feature>
<accession>A0A3S5APL5</accession>
<proteinExistence type="predicted"/>
<evidence type="ECO:0000256" key="1">
    <source>
        <dbReference type="SAM" id="MobiDB-lite"/>
    </source>
</evidence>
<comment type="caution">
    <text evidence="2">The sequence shown here is derived from an EMBL/GenBank/DDBJ whole genome shotgun (WGS) entry which is preliminary data.</text>
</comment>
<name>A0A3S5APL5_9PLAT</name>
<feature type="compositionally biased region" description="Polar residues" evidence="1">
    <location>
        <begin position="130"/>
        <end position="139"/>
    </location>
</feature>
<reference evidence="2" key="1">
    <citation type="submission" date="2018-11" db="EMBL/GenBank/DDBJ databases">
        <authorList>
            <consortium name="Pathogen Informatics"/>
        </authorList>
    </citation>
    <scope>NUCLEOTIDE SEQUENCE</scope>
</reference>
<organism evidence="2 3">
    <name type="scientific">Protopolystoma xenopodis</name>
    <dbReference type="NCBI Taxonomy" id="117903"/>
    <lineage>
        <taxon>Eukaryota</taxon>
        <taxon>Metazoa</taxon>
        <taxon>Spiralia</taxon>
        <taxon>Lophotrochozoa</taxon>
        <taxon>Platyhelminthes</taxon>
        <taxon>Monogenea</taxon>
        <taxon>Polyopisthocotylea</taxon>
        <taxon>Polystomatidea</taxon>
        <taxon>Polystomatidae</taxon>
        <taxon>Protopolystoma</taxon>
    </lineage>
</organism>
<dbReference type="Proteomes" id="UP000784294">
    <property type="component" value="Unassembled WGS sequence"/>
</dbReference>
<gene>
    <name evidence="2" type="ORF">PXEA_LOCUS35522</name>
</gene>